<sequence length="148" mass="16464">MAGHNDSSVSEKKSSQAVDDLPTFSVENMQNNMKVIYYSRTFLSIIGGVIAGILGFTGFSGFIFYFLIMAITSVGLMAKAKFSVHSYFDSWNRIILDGFLGGLLSFVLFWTYPSQTLSLFFNKNRNLNNCGLTQPIKLGRLPGFLMIS</sequence>
<dbReference type="InterPro" id="IPR008504">
    <property type="entry name" value="Emc6"/>
</dbReference>
<keyword evidence="10" id="KW-1185">Reference proteome</keyword>
<keyword evidence="7 8" id="KW-0472">Membrane</keyword>
<accession>A0AAE0DTT3</accession>
<keyword evidence="5" id="KW-0256">Endoplasmic reticulum</keyword>
<proteinExistence type="inferred from homology"/>
<evidence type="ECO:0000313" key="10">
    <source>
        <dbReference type="Proteomes" id="UP001281410"/>
    </source>
</evidence>
<evidence type="ECO:0000256" key="3">
    <source>
        <dbReference type="ARBA" id="ARBA00020827"/>
    </source>
</evidence>
<dbReference type="GO" id="GO:0034975">
    <property type="term" value="P:protein folding in endoplasmic reticulum"/>
    <property type="evidence" value="ECO:0007669"/>
    <property type="project" value="TreeGrafter"/>
</dbReference>
<evidence type="ECO:0000256" key="4">
    <source>
        <dbReference type="ARBA" id="ARBA00022692"/>
    </source>
</evidence>
<dbReference type="EMBL" id="JANJYJ010000009">
    <property type="protein sequence ID" value="KAK3188049.1"/>
    <property type="molecule type" value="Genomic_DNA"/>
</dbReference>
<dbReference type="Pfam" id="PF07019">
    <property type="entry name" value="EMC6"/>
    <property type="match status" value="1"/>
</dbReference>
<keyword evidence="6 8" id="KW-1133">Transmembrane helix</keyword>
<dbReference type="AlphaFoldDB" id="A0AAE0DTT3"/>
<dbReference type="GO" id="GO:0000045">
    <property type="term" value="P:autophagosome assembly"/>
    <property type="evidence" value="ECO:0007669"/>
    <property type="project" value="TreeGrafter"/>
</dbReference>
<evidence type="ECO:0000313" key="9">
    <source>
        <dbReference type="EMBL" id="KAK3188049.1"/>
    </source>
</evidence>
<comment type="caution">
    <text evidence="9">The sequence shown here is derived from an EMBL/GenBank/DDBJ whole genome shotgun (WGS) entry which is preliminary data.</text>
</comment>
<dbReference type="PANTHER" id="PTHR20994">
    <property type="entry name" value="ER MEMBRANE PROTEIN COMPLEX SUBUNIT 6"/>
    <property type="match status" value="1"/>
</dbReference>
<reference evidence="9" key="1">
    <citation type="journal article" date="2023" name="Plant J.">
        <title>Genome sequences and population genomics provide insights into the demographic history, inbreeding, and mutation load of two 'living fossil' tree species of Dipteronia.</title>
        <authorList>
            <person name="Feng Y."/>
            <person name="Comes H.P."/>
            <person name="Chen J."/>
            <person name="Zhu S."/>
            <person name="Lu R."/>
            <person name="Zhang X."/>
            <person name="Li P."/>
            <person name="Qiu J."/>
            <person name="Olsen K.M."/>
            <person name="Qiu Y."/>
        </authorList>
    </citation>
    <scope>NUCLEOTIDE SEQUENCE</scope>
    <source>
        <strain evidence="9">NBL</strain>
    </source>
</reference>
<dbReference type="InterPro" id="IPR029008">
    <property type="entry name" value="EMC6-like"/>
</dbReference>
<evidence type="ECO:0000256" key="5">
    <source>
        <dbReference type="ARBA" id="ARBA00022824"/>
    </source>
</evidence>
<evidence type="ECO:0000256" key="7">
    <source>
        <dbReference type="ARBA" id="ARBA00023136"/>
    </source>
</evidence>
<dbReference type="PANTHER" id="PTHR20994:SF0">
    <property type="entry name" value="ER MEMBRANE PROTEIN COMPLEX SUBUNIT 6"/>
    <property type="match status" value="1"/>
</dbReference>
<feature type="transmembrane region" description="Helical" evidence="8">
    <location>
        <begin position="35"/>
        <end position="56"/>
    </location>
</feature>
<evidence type="ECO:0000256" key="1">
    <source>
        <dbReference type="ARBA" id="ARBA00004477"/>
    </source>
</evidence>
<name>A0AAE0DTT3_9ROSI</name>
<keyword evidence="4 8" id="KW-0812">Transmembrane</keyword>
<protein>
    <recommendedName>
        <fullName evidence="3">ER membrane protein complex subunit 6</fullName>
    </recommendedName>
</protein>
<feature type="transmembrane region" description="Helical" evidence="8">
    <location>
        <begin position="62"/>
        <end position="82"/>
    </location>
</feature>
<organism evidence="9 10">
    <name type="scientific">Dipteronia sinensis</name>
    <dbReference type="NCBI Taxonomy" id="43782"/>
    <lineage>
        <taxon>Eukaryota</taxon>
        <taxon>Viridiplantae</taxon>
        <taxon>Streptophyta</taxon>
        <taxon>Embryophyta</taxon>
        <taxon>Tracheophyta</taxon>
        <taxon>Spermatophyta</taxon>
        <taxon>Magnoliopsida</taxon>
        <taxon>eudicotyledons</taxon>
        <taxon>Gunneridae</taxon>
        <taxon>Pentapetalae</taxon>
        <taxon>rosids</taxon>
        <taxon>malvids</taxon>
        <taxon>Sapindales</taxon>
        <taxon>Sapindaceae</taxon>
        <taxon>Hippocastanoideae</taxon>
        <taxon>Acereae</taxon>
        <taxon>Dipteronia</taxon>
    </lineage>
</organism>
<gene>
    <name evidence="9" type="ORF">Dsin_027610</name>
</gene>
<evidence type="ECO:0000256" key="2">
    <source>
        <dbReference type="ARBA" id="ARBA00009436"/>
    </source>
</evidence>
<comment type="subcellular location">
    <subcellularLocation>
        <location evidence="1">Endoplasmic reticulum membrane</location>
        <topology evidence="1">Multi-pass membrane protein</topology>
    </subcellularLocation>
</comment>
<dbReference type="GO" id="GO:0072546">
    <property type="term" value="C:EMC complex"/>
    <property type="evidence" value="ECO:0007669"/>
    <property type="project" value="InterPro"/>
</dbReference>
<evidence type="ECO:0000256" key="8">
    <source>
        <dbReference type="SAM" id="Phobius"/>
    </source>
</evidence>
<feature type="transmembrane region" description="Helical" evidence="8">
    <location>
        <begin position="94"/>
        <end position="112"/>
    </location>
</feature>
<comment type="similarity">
    <text evidence="2">Belongs to the EMC6 family.</text>
</comment>
<evidence type="ECO:0000256" key="6">
    <source>
        <dbReference type="ARBA" id="ARBA00022989"/>
    </source>
</evidence>
<dbReference type="Proteomes" id="UP001281410">
    <property type="component" value="Unassembled WGS sequence"/>
</dbReference>